<evidence type="ECO:0000256" key="3">
    <source>
        <dbReference type="ARBA" id="ARBA00022578"/>
    </source>
</evidence>
<sequence length="386" mass="45142">MLKTYKTEIKPNAEQKRKIHQTLGVCRFVYNFFISHNKERYEQGQSFMSGIDFSKWLNNDFIRNNPMYKWIKDVSSKAVKQSIMNASQAFEKFFRKKAGFPRFKRKKDQDVKAYFPKNNKTDWQVERHRVKIPTLGWVRVKEFGYIPPKANVRSGTVSFKAGRYYVSVLVDEHEPICETNKGAGIGIDVGLKHFAVCSNGMVFSNINETAKIKKLEKRLKREQRKLSRKIHMHKQKGGKPATFGRNIRKQIAKVQKLHHRLCCIRQDYLNKVINEVVKTKPSFITMEDLNVKGMMKNKHLAKHIQKQSFHLFRKKLEWKCKQHGIELRVAPRFYPSSKMCSQCGGTKVHLKLSERVFRCEQCGCEIDRDQNAAINLARAMTYDVAC</sequence>
<protein>
    <submittedName>
        <fullName evidence="12">Putative transposase</fullName>
    </submittedName>
</protein>
<comment type="similarity">
    <text evidence="2">In the N-terminal section; belongs to the transposase 2 family.</text>
</comment>
<dbReference type="PANTHER" id="PTHR30405:SF25">
    <property type="entry name" value="RNA-GUIDED DNA ENDONUCLEASE INSQ-RELATED"/>
    <property type="match status" value="1"/>
</dbReference>
<dbReference type="NCBIfam" id="TIGR01766">
    <property type="entry name" value="IS200/IS605 family accessory protein TnpB-like domain"/>
    <property type="match status" value="1"/>
</dbReference>
<dbReference type="Pfam" id="PF01385">
    <property type="entry name" value="OrfB_IS605"/>
    <property type="match status" value="1"/>
</dbReference>
<dbReference type="InterPro" id="IPR010095">
    <property type="entry name" value="Cas12f1-like_TNB"/>
</dbReference>
<dbReference type="Pfam" id="PF07282">
    <property type="entry name" value="Cas12f1-like_TNB"/>
    <property type="match status" value="1"/>
</dbReference>
<feature type="domain" description="Cas12f1-like TNB" evidence="10">
    <location>
        <begin position="309"/>
        <end position="376"/>
    </location>
</feature>
<keyword evidence="5" id="KW-0862">Zinc</keyword>
<feature type="coiled-coil region" evidence="8">
    <location>
        <begin position="205"/>
        <end position="236"/>
    </location>
</feature>
<dbReference type="AlphaFoldDB" id="A0A7W8IPK8"/>
<dbReference type="Proteomes" id="UP000520011">
    <property type="component" value="Unassembled WGS sequence"/>
</dbReference>
<accession>A0A7W8IPK8</accession>
<keyword evidence="7" id="KW-0233">DNA recombination</keyword>
<dbReference type="GO" id="GO:0046872">
    <property type="term" value="F:metal ion binding"/>
    <property type="evidence" value="ECO:0007669"/>
    <property type="project" value="UniProtKB-KW"/>
</dbReference>
<evidence type="ECO:0000256" key="5">
    <source>
        <dbReference type="ARBA" id="ARBA00022833"/>
    </source>
</evidence>
<feature type="domain" description="Probable transposase IS891/IS1136/IS1341" evidence="9">
    <location>
        <begin position="169"/>
        <end position="297"/>
    </location>
</feature>
<dbReference type="GO" id="GO:0032196">
    <property type="term" value="P:transposition"/>
    <property type="evidence" value="ECO:0007669"/>
    <property type="project" value="UniProtKB-KW"/>
</dbReference>
<proteinExistence type="inferred from homology"/>
<evidence type="ECO:0000256" key="1">
    <source>
        <dbReference type="ARBA" id="ARBA00008761"/>
    </source>
</evidence>
<comment type="similarity">
    <text evidence="1">In the C-terminal section; belongs to the transposase 35 family.</text>
</comment>
<keyword evidence="4" id="KW-0479">Metal-binding</keyword>
<keyword evidence="6" id="KW-0238">DNA-binding</keyword>
<dbReference type="InterPro" id="IPR021027">
    <property type="entry name" value="Transposase_put_HTH"/>
</dbReference>
<dbReference type="InterPro" id="IPR051399">
    <property type="entry name" value="RNA-guided_DNA_endo/Transpos"/>
</dbReference>
<evidence type="ECO:0000313" key="12">
    <source>
        <dbReference type="EMBL" id="MBB5323379.1"/>
    </source>
</evidence>
<dbReference type="RefSeq" id="WP_183251099.1">
    <property type="nucleotide sequence ID" value="NZ_JACHEP010000001.1"/>
</dbReference>
<evidence type="ECO:0000256" key="4">
    <source>
        <dbReference type="ARBA" id="ARBA00022723"/>
    </source>
</evidence>
<dbReference type="GO" id="GO:0003677">
    <property type="term" value="F:DNA binding"/>
    <property type="evidence" value="ECO:0007669"/>
    <property type="project" value="UniProtKB-KW"/>
</dbReference>
<keyword evidence="13" id="KW-1185">Reference proteome</keyword>
<dbReference type="InterPro" id="IPR001959">
    <property type="entry name" value="Transposase"/>
</dbReference>
<dbReference type="PANTHER" id="PTHR30405">
    <property type="entry name" value="TRANSPOSASE"/>
    <property type="match status" value="1"/>
</dbReference>
<evidence type="ECO:0000259" key="10">
    <source>
        <dbReference type="Pfam" id="PF07282"/>
    </source>
</evidence>
<evidence type="ECO:0000259" key="11">
    <source>
        <dbReference type="Pfam" id="PF12323"/>
    </source>
</evidence>
<evidence type="ECO:0000259" key="9">
    <source>
        <dbReference type="Pfam" id="PF01385"/>
    </source>
</evidence>
<evidence type="ECO:0000256" key="2">
    <source>
        <dbReference type="ARBA" id="ARBA00011044"/>
    </source>
</evidence>
<dbReference type="GO" id="GO:0006310">
    <property type="term" value="P:DNA recombination"/>
    <property type="evidence" value="ECO:0007669"/>
    <property type="project" value="UniProtKB-KW"/>
</dbReference>
<keyword evidence="8" id="KW-0175">Coiled coil</keyword>
<keyword evidence="3" id="KW-0815">Transposition</keyword>
<name>A0A7W8IPK8_9BACL</name>
<evidence type="ECO:0000256" key="7">
    <source>
        <dbReference type="ARBA" id="ARBA00023172"/>
    </source>
</evidence>
<feature type="domain" description="Transposase putative helix-turn-helix" evidence="11">
    <location>
        <begin position="1"/>
        <end position="45"/>
    </location>
</feature>
<reference evidence="12 13" key="1">
    <citation type="submission" date="2020-08" db="EMBL/GenBank/DDBJ databases">
        <title>Genomic Encyclopedia of Type Strains, Phase IV (KMG-IV): sequencing the most valuable type-strain genomes for metagenomic binning, comparative biology and taxonomic classification.</title>
        <authorList>
            <person name="Goeker M."/>
        </authorList>
    </citation>
    <scope>NUCLEOTIDE SEQUENCE [LARGE SCALE GENOMIC DNA]</scope>
    <source>
        <strain evidence="12 13">DSM 16325</strain>
    </source>
</reference>
<organism evidence="12 13">
    <name type="scientific">Anoxybacteroides tepidamans</name>
    <dbReference type="NCBI Taxonomy" id="265948"/>
    <lineage>
        <taxon>Bacteria</taxon>
        <taxon>Bacillati</taxon>
        <taxon>Bacillota</taxon>
        <taxon>Bacilli</taxon>
        <taxon>Bacillales</taxon>
        <taxon>Anoxybacillaceae</taxon>
        <taxon>Anoxybacteroides</taxon>
    </lineage>
</organism>
<dbReference type="EMBL" id="JACHEP010000001">
    <property type="protein sequence ID" value="MBB5323379.1"/>
    <property type="molecule type" value="Genomic_DNA"/>
</dbReference>
<evidence type="ECO:0000256" key="6">
    <source>
        <dbReference type="ARBA" id="ARBA00023125"/>
    </source>
</evidence>
<comment type="caution">
    <text evidence="12">The sequence shown here is derived from an EMBL/GenBank/DDBJ whole genome shotgun (WGS) entry which is preliminary data.</text>
</comment>
<dbReference type="NCBIfam" id="NF040570">
    <property type="entry name" value="guided_TnpB"/>
    <property type="match status" value="1"/>
</dbReference>
<evidence type="ECO:0000256" key="8">
    <source>
        <dbReference type="SAM" id="Coils"/>
    </source>
</evidence>
<dbReference type="Pfam" id="PF12323">
    <property type="entry name" value="HTH_OrfB_IS605"/>
    <property type="match status" value="1"/>
</dbReference>
<evidence type="ECO:0000313" key="13">
    <source>
        <dbReference type="Proteomes" id="UP000520011"/>
    </source>
</evidence>
<gene>
    <name evidence="12" type="ORF">HNQ34_000456</name>
</gene>